<comment type="caution">
    <text evidence="2">The sequence shown here is derived from an EMBL/GenBank/DDBJ whole genome shotgun (WGS) entry which is preliminary data.</text>
</comment>
<proteinExistence type="predicted"/>
<dbReference type="RefSeq" id="WP_144885162.1">
    <property type="nucleotide sequence ID" value="NZ_VLLE01000003.1"/>
</dbReference>
<protein>
    <recommendedName>
        <fullName evidence="4">PilJ/NarX-like methyl-accepting chemotaxis transducer</fullName>
    </recommendedName>
</protein>
<evidence type="ECO:0008006" key="4">
    <source>
        <dbReference type="Google" id="ProtNLM"/>
    </source>
</evidence>
<keyword evidence="3" id="KW-1185">Reference proteome</keyword>
<reference evidence="2 3" key="1">
    <citation type="journal article" date="2015" name="Stand. Genomic Sci.">
        <title>Genomic Encyclopedia of Bacterial and Archaeal Type Strains, Phase III: the genomes of soil and plant-associated and newly described type strains.</title>
        <authorList>
            <person name="Whitman W.B."/>
            <person name="Woyke T."/>
            <person name="Klenk H.P."/>
            <person name="Zhou Y."/>
            <person name="Lilburn T.G."/>
            <person name="Beck B.J."/>
            <person name="De Vos P."/>
            <person name="Vandamme P."/>
            <person name="Eisen J.A."/>
            <person name="Garrity G."/>
            <person name="Hugenholtz P."/>
            <person name="Kyrpides N.C."/>
        </authorList>
    </citation>
    <scope>NUCLEOTIDE SEQUENCE [LARGE SCALE GENOMIC DNA]</scope>
    <source>
        <strain evidence="2 3">CGMCC 1.7271</strain>
    </source>
</reference>
<evidence type="ECO:0000256" key="1">
    <source>
        <dbReference type="SAM" id="SignalP"/>
    </source>
</evidence>
<evidence type="ECO:0000313" key="3">
    <source>
        <dbReference type="Proteomes" id="UP000316167"/>
    </source>
</evidence>
<evidence type="ECO:0000313" key="2">
    <source>
        <dbReference type="EMBL" id="TWI83076.1"/>
    </source>
</evidence>
<sequence>MKKTILTLLVAFTLLGSAQAQDDPVAYMNMIEKAEEEANQKYLAYVSTAAHSGRVKKIERMRQQVLTGIENSRNKVIALPLYKGDKTLWQSSIDYLKLLYLVFSEDYAKIVNMEDIAEQSFNEMQAYLLLQEKTSEKLNDASEKRSKATKDFAAKNNIKLVEGSSEFSEKMKKAGEVMEYRNKIYLLFFKCNWQWNEMNKAMKTNKVNDIEQARNAVITYANEGLAVLDTIKHFAGDPTLGNVCKTILNQFKRMSEKEVPKMTDFLLKSENFEKLKRSFDAKQQKDRTQQDIDQYNKAVNDLNAGVGVFNTTAKYLVDTQNDLINNYSKTDKDYADRHTPYFKK</sequence>
<keyword evidence="1" id="KW-0732">Signal</keyword>
<feature type="signal peptide" evidence="1">
    <location>
        <begin position="1"/>
        <end position="20"/>
    </location>
</feature>
<dbReference type="AlphaFoldDB" id="A0A562SQK4"/>
<dbReference type="EMBL" id="VLLE01000003">
    <property type="protein sequence ID" value="TWI83076.1"/>
    <property type="molecule type" value="Genomic_DNA"/>
</dbReference>
<gene>
    <name evidence="2" type="ORF">IQ13_1182</name>
</gene>
<accession>A0A562SQK4</accession>
<dbReference type="Proteomes" id="UP000316167">
    <property type="component" value="Unassembled WGS sequence"/>
</dbReference>
<feature type="chain" id="PRO_5021847022" description="PilJ/NarX-like methyl-accepting chemotaxis transducer" evidence="1">
    <location>
        <begin position="21"/>
        <end position="344"/>
    </location>
</feature>
<dbReference type="OrthoDB" id="1137595at2"/>
<name>A0A562SQK4_9BACT</name>
<organism evidence="2 3">
    <name type="scientific">Lacibacter cauensis</name>
    <dbReference type="NCBI Taxonomy" id="510947"/>
    <lineage>
        <taxon>Bacteria</taxon>
        <taxon>Pseudomonadati</taxon>
        <taxon>Bacteroidota</taxon>
        <taxon>Chitinophagia</taxon>
        <taxon>Chitinophagales</taxon>
        <taxon>Chitinophagaceae</taxon>
        <taxon>Lacibacter</taxon>
    </lineage>
</organism>